<feature type="region of interest" description="Disordered" evidence="1">
    <location>
        <begin position="191"/>
        <end position="214"/>
    </location>
</feature>
<name>A0ABU5EG55_9PROT</name>
<accession>A0ABU5EG55</accession>
<feature type="region of interest" description="Disordered" evidence="1">
    <location>
        <begin position="1"/>
        <end position="53"/>
    </location>
</feature>
<keyword evidence="3" id="KW-1185">Reference proteome</keyword>
<sequence length="214" mass="22660">MSDTEAAQSTEAVASEQTLLGTEKAGGPDAKAGTAGTETSAGDGKPGSDATDASGEAITYADFTLPEGTQIDGERLDEAKKMFAADGLSQDRAQAYVDLYTEKLKEATEAPYKLWADTQRAWQDEVRADREIGGAKLAGNLSIAAKAIDRFGGDGLRQALNVSGAGNHPDVIRAFIRIGKAISEDSMVMGRGVAHQSRNRAERLYPTDPLKPRD</sequence>
<dbReference type="EMBL" id="JAXCLW010000006">
    <property type="protein sequence ID" value="MDY0884887.1"/>
    <property type="molecule type" value="Genomic_DNA"/>
</dbReference>
<evidence type="ECO:0000313" key="3">
    <source>
        <dbReference type="Proteomes" id="UP001279642"/>
    </source>
</evidence>
<proteinExistence type="predicted"/>
<dbReference type="RefSeq" id="WP_320509960.1">
    <property type="nucleotide sequence ID" value="NZ_JAXCLW010000006.1"/>
</dbReference>
<comment type="caution">
    <text evidence="2">The sequence shown here is derived from an EMBL/GenBank/DDBJ whole genome shotgun (WGS) entry which is preliminary data.</text>
</comment>
<evidence type="ECO:0008006" key="4">
    <source>
        <dbReference type="Google" id="ProtNLM"/>
    </source>
</evidence>
<evidence type="ECO:0000256" key="1">
    <source>
        <dbReference type="SAM" id="MobiDB-lite"/>
    </source>
</evidence>
<reference evidence="2 3" key="1">
    <citation type="journal article" date="2016" name="Antonie Van Leeuwenhoek">
        <title>Dongia soli sp. nov., isolated from soil from Dokdo, Korea.</title>
        <authorList>
            <person name="Kim D.U."/>
            <person name="Lee H."/>
            <person name="Kim H."/>
            <person name="Kim S.G."/>
            <person name="Ka J.O."/>
        </authorList>
    </citation>
    <scope>NUCLEOTIDE SEQUENCE [LARGE SCALE GENOMIC DNA]</scope>
    <source>
        <strain evidence="2 3">D78</strain>
    </source>
</reference>
<evidence type="ECO:0000313" key="2">
    <source>
        <dbReference type="EMBL" id="MDY0884887.1"/>
    </source>
</evidence>
<gene>
    <name evidence="2" type="ORF">SMD27_18730</name>
</gene>
<protein>
    <recommendedName>
        <fullName evidence="4">Protease</fullName>
    </recommendedName>
</protein>
<feature type="compositionally biased region" description="Polar residues" evidence="1">
    <location>
        <begin position="1"/>
        <end position="20"/>
    </location>
</feature>
<feature type="compositionally biased region" description="Basic and acidic residues" evidence="1">
    <location>
        <begin position="199"/>
        <end position="214"/>
    </location>
</feature>
<dbReference type="Proteomes" id="UP001279642">
    <property type="component" value="Unassembled WGS sequence"/>
</dbReference>
<organism evidence="2 3">
    <name type="scientific">Dongia soli</name>
    <dbReference type="NCBI Taxonomy" id="600628"/>
    <lineage>
        <taxon>Bacteria</taxon>
        <taxon>Pseudomonadati</taxon>
        <taxon>Pseudomonadota</taxon>
        <taxon>Alphaproteobacteria</taxon>
        <taxon>Rhodospirillales</taxon>
        <taxon>Dongiaceae</taxon>
        <taxon>Dongia</taxon>
    </lineage>
</organism>